<accession>A0ACC0XIU8</accession>
<protein>
    <submittedName>
        <fullName evidence="1">Uncharacterized protein</fullName>
    </submittedName>
</protein>
<comment type="caution">
    <text evidence="1">The sequence shown here is derived from an EMBL/GenBank/DDBJ whole genome shotgun (WGS) entry which is preliminary data.</text>
</comment>
<dbReference type="Proteomes" id="UP001163603">
    <property type="component" value="Chromosome 12"/>
</dbReference>
<sequence length="51" mass="6071">MTLQRQLNHGFKYVDWKMKLFLDLLMFASCVTQLQSLNDPVWHLTIENTDS</sequence>
<reference evidence="2" key="1">
    <citation type="journal article" date="2023" name="G3 (Bethesda)">
        <title>Genome assembly and association tests identify interacting loci associated with vigor, precocity, and sex in interspecific pistachio rootstocks.</title>
        <authorList>
            <person name="Palmer W."/>
            <person name="Jacygrad E."/>
            <person name="Sagayaradj S."/>
            <person name="Cavanaugh K."/>
            <person name="Han R."/>
            <person name="Bertier L."/>
            <person name="Beede B."/>
            <person name="Kafkas S."/>
            <person name="Golino D."/>
            <person name="Preece J."/>
            <person name="Michelmore R."/>
        </authorList>
    </citation>
    <scope>NUCLEOTIDE SEQUENCE [LARGE SCALE GENOMIC DNA]</scope>
</reference>
<evidence type="ECO:0000313" key="1">
    <source>
        <dbReference type="EMBL" id="KAJ0018040.1"/>
    </source>
</evidence>
<organism evidence="1 2">
    <name type="scientific">Pistacia integerrima</name>
    <dbReference type="NCBI Taxonomy" id="434235"/>
    <lineage>
        <taxon>Eukaryota</taxon>
        <taxon>Viridiplantae</taxon>
        <taxon>Streptophyta</taxon>
        <taxon>Embryophyta</taxon>
        <taxon>Tracheophyta</taxon>
        <taxon>Spermatophyta</taxon>
        <taxon>Magnoliopsida</taxon>
        <taxon>eudicotyledons</taxon>
        <taxon>Gunneridae</taxon>
        <taxon>Pentapetalae</taxon>
        <taxon>rosids</taxon>
        <taxon>malvids</taxon>
        <taxon>Sapindales</taxon>
        <taxon>Anacardiaceae</taxon>
        <taxon>Pistacia</taxon>
    </lineage>
</organism>
<name>A0ACC0XIU8_9ROSI</name>
<dbReference type="EMBL" id="CM047747">
    <property type="protein sequence ID" value="KAJ0018040.1"/>
    <property type="molecule type" value="Genomic_DNA"/>
</dbReference>
<gene>
    <name evidence="1" type="ORF">Pint_10855</name>
</gene>
<proteinExistence type="predicted"/>
<evidence type="ECO:0000313" key="2">
    <source>
        <dbReference type="Proteomes" id="UP001163603"/>
    </source>
</evidence>
<keyword evidence="2" id="KW-1185">Reference proteome</keyword>